<proteinExistence type="predicted"/>
<protein>
    <submittedName>
        <fullName evidence="2">Uncharacterized protein</fullName>
    </submittedName>
</protein>
<organism evidence="2">
    <name type="scientific">marine metagenome</name>
    <dbReference type="NCBI Taxonomy" id="408172"/>
    <lineage>
        <taxon>unclassified sequences</taxon>
        <taxon>metagenomes</taxon>
        <taxon>ecological metagenomes</taxon>
    </lineage>
</organism>
<accession>A0A382NXA9</accession>
<reference evidence="2" key="1">
    <citation type="submission" date="2018-05" db="EMBL/GenBank/DDBJ databases">
        <authorList>
            <person name="Lanie J.A."/>
            <person name="Ng W.-L."/>
            <person name="Kazmierczak K.M."/>
            <person name="Andrzejewski T.M."/>
            <person name="Davidsen T.M."/>
            <person name="Wayne K.J."/>
            <person name="Tettelin H."/>
            <person name="Glass J.I."/>
            <person name="Rusch D."/>
            <person name="Podicherti R."/>
            <person name="Tsui H.-C.T."/>
            <person name="Winkler M.E."/>
        </authorList>
    </citation>
    <scope>NUCLEOTIDE SEQUENCE</scope>
</reference>
<dbReference type="EMBL" id="UINC01103132">
    <property type="protein sequence ID" value="SVC65280.1"/>
    <property type="molecule type" value="Genomic_DNA"/>
</dbReference>
<gene>
    <name evidence="2" type="ORF">METZ01_LOCUS318134</name>
</gene>
<evidence type="ECO:0000313" key="2">
    <source>
        <dbReference type="EMBL" id="SVC65280.1"/>
    </source>
</evidence>
<dbReference type="AlphaFoldDB" id="A0A382NXA9"/>
<sequence length="70" mass="7674">MPKELTQNTPADKSRRTFLSKFGVALALVAGVLTSGTNVLGRSNRKINPSSKLPKDSIFRPRETSNTERS</sequence>
<feature type="region of interest" description="Disordered" evidence="1">
    <location>
        <begin position="39"/>
        <end position="70"/>
    </location>
</feature>
<feature type="compositionally biased region" description="Basic and acidic residues" evidence="1">
    <location>
        <begin position="53"/>
        <end position="70"/>
    </location>
</feature>
<feature type="compositionally biased region" description="Polar residues" evidence="1">
    <location>
        <begin position="39"/>
        <end position="51"/>
    </location>
</feature>
<name>A0A382NXA9_9ZZZZ</name>
<evidence type="ECO:0000256" key="1">
    <source>
        <dbReference type="SAM" id="MobiDB-lite"/>
    </source>
</evidence>